<evidence type="ECO:0000313" key="2">
    <source>
        <dbReference type="EMBL" id="KAG0590238.1"/>
    </source>
</evidence>
<dbReference type="AlphaFoldDB" id="A0A8T0J5P9"/>
<evidence type="ECO:0000313" key="3">
    <source>
        <dbReference type="Proteomes" id="UP000822688"/>
    </source>
</evidence>
<feature type="region of interest" description="Disordered" evidence="1">
    <location>
        <begin position="119"/>
        <end position="138"/>
    </location>
</feature>
<proteinExistence type="predicted"/>
<dbReference type="EMBL" id="CM026421">
    <property type="protein sequence ID" value="KAG0590238.1"/>
    <property type="molecule type" value="Genomic_DNA"/>
</dbReference>
<name>A0A8T0J5P9_CERPU</name>
<reference evidence="2" key="1">
    <citation type="submission" date="2020-06" db="EMBL/GenBank/DDBJ databases">
        <title>WGS assembly of Ceratodon purpureus strain R40.</title>
        <authorList>
            <person name="Carey S.B."/>
            <person name="Jenkins J."/>
            <person name="Shu S."/>
            <person name="Lovell J.T."/>
            <person name="Sreedasyam A."/>
            <person name="Maumus F."/>
            <person name="Tiley G.P."/>
            <person name="Fernandez-Pozo N."/>
            <person name="Barry K."/>
            <person name="Chen C."/>
            <person name="Wang M."/>
            <person name="Lipzen A."/>
            <person name="Daum C."/>
            <person name="Saski C.A."/>
            <person name="Payton A.C."/>
            <person name="Mcbreen J.C."/>
            <person name="Conrad R.E."/>
            <person name="Kollar L.M."/>
            <person name="Olsson S."/>
            <person name="Huttunen S."/>
            <person name="Landis J.B."/>
            <person name="Wickett N.J."/>
            <person name="Johnson M.G."/>
            <person name="Rensing S.A."/>
            <person name="Grimwood J."/>
            <person name="Schmutz J."/>
            <person name="Mcdaniel S.F."/>
        </authorList>
    </citation>
    <scope>NUCLEOTIDE SEQUENCE</scope>
    <source>
        <strain evidence="2">R40</strain>
    </source>
</reference>
<comment type="caution">
    <text evidence="2">The sequence shown here is derived from an EMBL/GenBank/DDBJ whole genome shotgun (WGS) entry which is preliminary data.</text>
</comment>
<dbReference type="Proteomes" id="UP000822688">
    <property type="component" value="Chromosome 1"/>
</dbReference>
<accession>A0A8T0J5P9</accession>
<organism evidence="2 3">
    <name type="scientific">Ceratodon purpureus</name>
    <name type="common">Fire moss</name>
    <name type="synonym">Dicranum purpureum</name>
    <dbReference type="NCBI Taxonomy" id="3225"/>
    <lineage>
        <taxon>Eukaryota</taxon>
        <taxon>Viridiplantae</taxon>
        <taxon>Streptophyta</taxon>
        <taxon>Embryophyta</taxon>
        <taxon>Bryophyta</taxon>
        <taxon>Bryophytina</taxon>
        <taxon>Bryopsida</taxon>
        <taxon>Dicranidae</taxon>
        <taxon>Pseudoditrichales</taxon>
        <taxon>Ditrichaceae</taxon>
        <taxon>Ceratodon</taxon>
    </lineage>
</organism>
<protein>
    <submittedName>
        <fullName evidence="2">Uncharacterized protein</fullName>
    </submittedName>
</protein>
<gene>
    <name evidence="2" type="ORF">KC19_1G083500</name>
</gene>
<sequence length="631" mass="69985">MTSKRGASGENAIDRVGISWRMNTSTGKPTCVVEMRLPKSGWRLHFGSHPHEHEAMIARDYAAFLRHSAGEKGTSAGGFNVENTLYEFEESPVIFESMETSKVRRDEYKRLHTLHEPWQDQLQSGGGPGGFKPKPGGNSPYKELCKAARDDIDVAIKEFRRRRPDLWLVKCRTTTGKESQKVDGSVVREMDLTSPSSNVEVIGSSKSVQSSIMADDKQKVRSLEVDQVMLGADEYPKEVFSSSIGTSNYLSSSPGGKSSHVTRGFNVNQETTPLIKEDSKHKGKEVLKSPLHELVELERRIKSSEHYSSLADFTEDYPSFELENFPEDFSNSDDFDDTAVSMAGTSITYSAAPSNMSAGTSVEDETGLSSNKCNNYHQELVQNEREVLHLQKIAYRNTKRILKENFKVLPCYGEPNLSCVEMGEAADHDQSRVQSECHFLNEGQDEMPWAWPSPQTEFEEFSFPDCEGEDSIEHLPQATIANEEVKMDMQIQPSFTIPIISDKVPESCWAPGHMPAATPHSTVEVGRAGPVSKVVVLKKVVSKVASNKARSKAEMVEKRFKSSSSLARGYSAAAAHTQALFAARLEAEKVKLDSAVQRNNMVKIANLTTAKDNGVISNEVYREKVKALLGL</sequence>
<evidence type="ECO:0000256" key="1">
    <source>
        <dbReference type="SAM" id="MobiDB-lite"/>
    </source>
</evidence>
<keyword evidence="3" id="KW-1185">Reference proteome</keyword>